<sequence length="76" mass="8709">MAGAGAEVAVDVVDGQQPEVPDEPPVEFFEEHLQLNHIHYMEEASLLQDAYLYTSIHIICFIIICIIRRVFLILKR</sequence>
<gene>
    <name evidence="2" type="ORF">STCU_11293</name>
</gene>
<accession>S9TED0</accession>
<comment type="caution">
    <text evidence="2">The sequence shown here is derived from an EMBL/GenBank/DDBJ whole genome shotgun (WGS) entry which is preliminary data.</text>
</comment>
<keyword evidence="1" id="KW-0472">Membrane</keyword>
<keyword evidence="3" id="KW-1185">Reference proteome</keyword>
<keyword evidence="1" id="KW-0812">Transmembrane</keyword>
<name>S9TED0_9TRYP</name>
<keyword evidence="1" id="KW-1133">Transmembrane helix</keyword>
<dbReference type="Proteomes" id="UP000015354">
    <property type="component" value="Unassembled WGS sequence"/>
</dbReference>
<proteinExistence type="predicted"/>
<feature type="transmembrane region" description="Helical" evidence="1">
    <location>
        <begin position="50"/>
        <end position="71"/>
    </location>
</feature>
<evidence type="ECO:0000313" key="2">
    <source>
        <dbReference type="EMBL" id="EPY16412.1"/>
    </source>
</evidence>
<organism evidence="2 3">
    <name type="scientific">Strigomonas culicis</name>
    <dbReference type="NCBI Taxonomy" id="28005"/>
    <lineage>
        <taxon>Eukaryota</taxon>
        <taxon>Discoba</taxon>
        <taxon>Euglenozoa</taxon>
        <taxon>Kinetoplastea</taxon>
        <taxon>Metakinetoplastina</taxon>
        <taxon>Trypanosomatida</taxon>
        <taxon>Trypanosomatidae</taxon>
        <taxon>Strigomonadinae</taxon>
        <taxon>Strigomonas</taxon>
    </lineage>
</organism>
<reference evidence="2 3" key="1">
    <citation type="journal article" date="2013" name="PLoS ONE">
        <title>Predicting the Proteins of Angomonas deanei, Strigomonas culicis and Their Respective Endosymbionts Reveals New Aspects of the Trypanosomatidae Family.</title>
        <authorList>
            <person name="Motta M.C."/>
            <person name="Martins A.C."/>
            <person name="de Souza S.S."/>
            <person name="Catta-Preta C.M."/>
            <person name="Silva R."/>
            <person name="Klein C.C."/>
            <person name="de Almeida L.G."/>
            <person name="de Lima Cunha O."/>
            <person name="Ciapina L.P."/>
            <person name="Brocchi M."/>
            <person name="Colabardini A.C."/>
            <person name="de Araujo Lima B."/>
            <person name="Machado C.R."/>
            <person name="de Almeida Soares C.M."/>
            <person name="Probst C.M."/>
            <person name="de Menezes C.B."/>
            <person name="Thompson C.E."/>
            <person name="Bartholomeu D.C."/>
            <person name="Gradia D.F."/>
            <person name="Pavoni D.P."/>
            <person name="Grisard E.C."/>
            <person name="Fantinatti-Garboggini F."/>
            <person name="Marchini F.K."/>
            <person name="Rodrigues-Luiz G.F."/>
            <person name="Wagner G."/>
            <person name="Goldman G.H."/>
            <person name="Fietto J.L."/>
            <person name="Elias M.C."/>
            <person name="Goldman M.H."/>
            <person name="Sagot M.F."/>
            <person name="Pereira M."/>
            <person name="Stoco P.H."/>
            <person name="de Mendonca-Neto R.P."/>
            <person name="Teixeira S.M."/>
            <person name="Maciel T.E."/>
            <person name="de Oliveira Mendes T.A."/>
            <person name="Urmenyi T.P."/>
            <person name="de Souza W."/>
            <person name="Schenkman S."/>
            <person name="de Vasconcelos A.T."/>
        </authorList>
    </citation>
    <scope>NUCLEOTIDE SEQUENCE [LARGE SCALE GENOMIC DNA]</scope>
</reference>
<evidence type="ECO:0000313" key="3">
    <source>
        <dbReference type="Proteomes" id="UP000015354"/>
    </source>
</evidence>
<evidence type="ECO:0000256" key="1">
    <source>
        <dbReference type="SAM" id="Phobius"/>
    </source>
</evidence>
<dbReference type="EMBL" id="ATMH01011210">
    <property type="protein sequence ID" value="EPY16412.1"/>
    <property type="molecule type" value="Genomic_DNA"/>
</dbReference>
<protein>
    <submittedName>
        <fullName evidence="2">Uncharacterized protein</fullName>
    </submittedName>
</protein>
<dbReference type="AlphaFoldDB" id="S9TED0"/>